<proteinExistence type="predicted"/>
<gene>
    <name evidence="1" type="ORF">YA0871_25190</name>
</gene>
<reference evidence="1 2" key="1">
    <citation type="submission" date="2020-12" db="EMBL/GenBank/DDBJ databases">
        <title>Comparative genomic insights into the epidemiology and virulence of plant pathogenic Pseudomonads from Turkey.</title>
        <authorList>
            <person name="Dillon M."/>
            <person name="Ruiz-Bedoya T."/>
            <person name="Bendalovic-Torma C."/>
            <person name="Guttman K.M."/>
            <person name="Kwak H."/>
            <person name="Middleton M.A."/>
            <person name="Wang P.W."/>
            <person name="Horuz S."/>
            <person name="Aysan Y."/>
            <person name="Guttman D.S."/>
        </authorList>
    </citation>
    <scope>NUCLEOTIDE SEQUENCE [LARGE SCALE GENOMIC DNA]</scope>
    <source>
        <strain evidence="1 2">Marul_2_1</strain>
    </source>
</reference>
<organism evidence="1 2">
    <name type="scientific">Pseudomonas paralactis</name>
    <dbReference type="NCBI Taxonomy" id="1615673"/>
    <lineage>
        <taxon>Bacteria</taxon>
        <taxon>Pseudomonadati</taxon>
        <taxon>Pseudomonadota</taxon>
        <taxon>Gammaproteobacteria</taxon>
        <taxon>Pseudomonadales</taxon>
        <taxon>Pseudomonadaceae</taxon>
        <taxon>Pseudomonas</taxon>
    </lineage>
</organism>
<dbReference type="RefSeq" id="WP_198708766.1">
    <property type="nucleotide sequence ID" value="NZ_JAEILM010000107.1"/>
</dbReference>
<comment type="caution">
    <text evidence="1">The sequence shown here is derived from an EMBL/GenBank/DDBJ whole genome shotgun (WGS) entry which is preliminary data.</text>
</comment>
<protein>
    <submittedName>
        <fullName evidence="1">Uncharacterized protein</fullName>
    </submittedName>
</protein>
<dbReference type="EMBL" id="JAEILM010000107">
    <property type="protein sequence ID" value="MBI6635957.1"/>
    <property type="molecule type" value="Genomic_DNA"/>
</dbReference>
<dbReference type="Proteomes" id="UP000607562">
    <property type="component" value="Unassembled WGS sequence"/>
</dbReference>
<accession>A0ABS0V6N8</accession>
<name>A0ABS0V6N8_9PSED</name>
<sequence length="297" mass="34550">MSFIKKDTNYGYLNFFEITESGLYKVQKRTQGEIKSESFGLDTSSILKNIKEWVNSRRFKETSPWAEHGESGDASVMCYCREIHEFDNGDFLLTLWKHDPSDSKSYRGLRLNEHGEPIGYISNNSMDTGDDVVWGHPCYYWIIPDSNLVISVKFEDSKCDSDLMQKWINYCVRYRLKIDDHNKRQPGESATTIYFSSKDAPEDYSLLYRFSKKIKEFKTSEAYLKKICETTKHVLLRNEVIVSSQAAQLDSQKSPKQMLTLDKANNEIFDFIQNIMGRFFGPELSDENSDDGKRRVE</sequence>
<evidence type="ECO:0000313" key="1">
    <source>
        <dbReference type="EMBL" id="MBI6635957.1"/>
    </source>
</evidence>
<feature type="non-terminal residue" evidence="1">
    <location>
        <position position="297"/>
    </location>
</feature>
<evidence type="ECO:0000313" key="2">
    <source>
        <dbReference type="Proteomes" id="UP000607562"/>
    </source>
</evidence>
<keyword evidence="2" id="KW-1185">Reference proteome</keyword>